<dbReference type="GeneID" id="32894202"/>
<evidence type="ECO:0000259" key="4">
    <source>
        <dbReference type="Pfam" id="PF00127"/>
    </source>
</evidence>
<dbReference type="Gene3D" id="2.60.40.420">
    <property type="entry name" value="Cupredoxins - blue copper proteins"/>
    <property type="match status" value="1"/>
</dbReference>
<evidence type="ECO:0000256" key="1">
    <source>
        <dbReference type="ARBA" id="ARBA00022723"/>
    </source>
</evidence>
<evidence type="ECO:0000256" key="3">
    <source>
        <dbReference type="SAM" id="MobiDB-lite"/>
    </source>
</evidence>
<dbReference type="KEGG" id="naj:B1756_08940"/>
<name>A0A2Z2HRX1_9EURY</name>
<protein>
    <recommendedName>
        <fullName evidence="4">Blue (type 1) copper domain-containing protein</fullName>
    </recommendedName>
</protein>
<dbReference type="AlphaFoldDB" id="A0A2Z2HRX1"/>
<dbReference type="Pfam" id="PF00127">
    <property type="entry name" value="Copper-bind"/>
    <property type="match status" value="1"/>
</dbReference>
<accession>A0A2Z2HRX1</accession>
<feature type="domain" description="Blue (type 1) copper" evidence="4">
    <location>
        <begin position="83"/>
        <end position="157"/>
    </location>
</feature>
<dbReference type="GO" id="GO:0009055">
    <property type="term" value="F:electron transfer activity"/>
    <property type="evidence" value="ECO:0007669"/>
    <property type="project" value="InterPro"/>
</dbReference>
<dbReference type="InterPro" id="IPR008972">
    <property type="entry name" value="Cupredoxin"/>
</dbReference>
<dbReference type="GO" id="GO:0005507">
    <property type="term" value="F:copper ion binding"/>
    <property type="evidence" value="ECO:0007669"/>
    <property type="project" value="InterPro"/>
</dbReference>
<proteinExistence type="predicted"/>
<dbReference type="PROSITE" id="PS51318">
    <property type="entry name" value="TAT"/>
    <property type="match status" value="1"/>
</dbReference>
<dbReference type="PROSITE" id="PS51257">
    <property type="entry name" value="PROKAR_LIPOPROTEIN"/>
    <property type="match status" value="1"/>
</dbReference>
<evidence type="ECO:0000313" key="5">
    <source>
        <dbReference type="EMBL" id="ARS89849.1"/>
    </source>
</evidence>
<dbReference type="RefSeq" id="WP_086888228.1">
    <property type="nucleotide sequence ID" value="NZ_CP019893.1"/>
</dbReference>
<dbReference type="Proteomes" id="UP000250088">
    <property type="component" value="Chromosome"/>
</dbReference>
<dbReference type="OrthoDB" id="6744at2157"/>
<dbReference type="InterPro" id="IPR006311">
    <property type="entry name" value="TAT_signal"/>
</dbReference>
<dbReference type="EMBL" id="CP019893">
    <property type="protein sequence ID" value="ARS89849.1"/>
    <property type="molecule type" value="Genomic_DNA"/>
</dbReference>
<reference evidence="6" key="1">
    <citation type="submission" date="2017-02" db="EMBL/GenBank/DDBJ databases">
        <title>Natronthermophilus aegyptiacus gen. nov.,sp. nov., an aerobic, extremely halophilic alkalithermophilic archaeon isolated from the athalassohaline Wadi An Natrun, Egypt.</title>
        <authorList>
            <person name="Zhao B."/>
        </authorList>
    </citation>
    <scope>NUCLEOTIDE SEQUENCE [LARGE SCALE GENOMIC DNA]</scope>
    <source>
        <strain evidence="6">JW/NM-HA 15</strain>
    </source>
</reference>
<feature type="compositionally biased region" description="Acidic residues" evidence="3">
    <location>
        <begin position="36"/>
        <end position="49"/>
    </location>
</feature>
<keyword evidence="6" id="KW-1185">Reference proteome</keyword>
<evidence type="ECO:0000313" key="6">
    <source>
        <dbReference type="Proteomes" id="UP000250088"/>
    </source>
</evidence>
<gene>
    <name evidence="5" type="ORF">B1756_08940</name>
</gene>
<feature type="region of interest" description="Disordered" evidence="3">
    <location>
        <begin position="28"/>
        <end position="49"/>
    </location>
</feature>
<keyword evidence="2" id="KW-0186">Copper</keyword>
<organism evidence="5 6">
    <name type="scientific">Natrarchaeobaculum aegyptiacum</name>
    <dbReference type="NCBI Taxonomy" id="745377"/>
    <lineage>
        <taxon>Archaea</taxon>
        <taxon>Methanobacteriati</taxon>
        <taxon>Methanobacteriota</taxon>
        <taxon>Stenosarchaea group</taxon>
        <taxon>Halobacteria</taxon>
        <taxon>Halobacteriales</taxon>
        <taxon>Natrialbaceae</taxon>
        <taxon>Natrarchaeobaculum</taxon>
    </lineage>
</organism>
<dbReference type="InterPro" id="IPR000923">
    <property type="entry name" value="BlueCu_1"/>
</dbReference>
<keyword evidence="1" id="KW-0479">Metal-binding</keyword>
<evidence type="ECO:0000256" key="2">
    <source>
        <dbReference type="ARBA" id="ARBA00023008"/>
    </source>
</evidence>
<sequence>MTRDSAISRRTALKLTGGAAATALVAGCNDNGNGNGEDDDADAEPDGFEIEPGTEIEFDAQTPGWVGMEPAEIDGEENPTLILEEGEEYTMGWNEGDGAEHNIEIRDDGGDVVDDLQTEEVTEGGEDQFLTFEASSEMAAYVCDPHETTMNGDLVVE</sequence>